<dbReference type="AlphaFoldDB" id="A0A0A6UQ70"/>
<name>A0A0A6UQ70_ACTUT</name>
<protein>
    <submittedName>
        <fullName evidence="1">Methyltransferase</fullName>
    </submittedName>
</protein>
<dbReference type="eggNOG" id="COG2226">
    <property type="taxonomic scope" value="Bacteria"/>
</dbReference>
<dbReference type="EMBL" id="JRTT01000010">
    <property type="protein sequence ID" value="KHD77591.1"/>
    <property type="molecule type" value="Genomic_DNA"/>
</dbReference>
<keyword evidence="2" id="KW-1185">Reference proteome</keyword>
<dbReference type="STRING" id="1869.MB27_10975"/>
<dbReference type="Pfam" id="PF13489">
    <property type="entry name" value="Methyltransf_23"/>
    <property type="match status" value="1"/>
</dbReference>
<dbReference type="InterPro" id="IPR029063">
    <property type="entry name" value="SAM-dependent_MTases_sf"/>
</dbReference>
<dbReference type="Gene3D" id="3.40.50.150">
    <property type="entry name" value="Vaccinia Virus protein VP39"/>
    <property type="match status" value="1"/>
</dbReference>
<keyword evidence="1" id="KW-0808">Transferase</keyword>
<evidence type="ECO:0000313" key="2">
    <source>
        <dbReference type="Proteomes" id="UP000054537"/>
    </source>
</evidence>
<organism evidence="1 2">
    <name type="scientific">Actinoplanes utahensis</name>
    <dbReference type="NCBI Taxonomy" id="1869"/>
    <lineage>
        <taxon>Bacteria</taxon>
        <taxon>Bacillati</taxon>
        <taxon>Actinomycetota</taxon>
        <taxon>Actinomycetes</taxon>
        <taxon>Micromonosporales</taxon>
        <taxon>Micromonosporaceae</taxon>
        <taxon>Actinoplanes</taxon>
    </lineage>
</organism>
<evidence type="ECO:0000313" key="1">
    <source>
        <dbReference type="EMBL" id="KHD77591.1"/>
    </source>
</evidence>
<dbReference type="Proteomes" id="UP000054537">
    <property type="component" value="Unassembled WGS sequence"/>
</dbReference>
<reference evidence="1 2" key="1">
    <citation type="submission" date="2014-10" db="EMBL/GenBank/DDBJ databases">
        <title>Draft genome sequence of Actinoplanes utahensis NRRL 12052.</title>
        <authorList>
            <person name="Velasco-Bucheli B."/>
            <person name="del Cerro C."/>
            <person name="Hormigo D."/>
            <person name="Garcia J.L."/>
            <person name="Acebal C."/>
            <person name="Arroyo M."/>
            <person name="de la Mata I."/>
        </authorList>
    </citation>
    <scope>NUCLEOTIDE SEQUENCE [LARGE SCALE GENOMIC DNA]</scope>
    <source>
        <strain evidence="1 2">NRRL 12052</strain>
    </source>
</reference>
<gene>
    <name evidence="1" type="ORF">MB27_10975</name>
</gene>
<dbReference type="CDD" id="cd02440">
    <property type="entry name" value="AdoMet_MTases"/>
    <property type="match status" value="1"/>
</dbReference>
<dbReference type="GO" id="GO:0008168">
    <property type="term" value="F:methyltransferase activity"/>
    <property type="evidence" value="ECO:0007669"/>
    <property type="project" value="UniProtKB-KW"/>
</dbReference>
<dbReference type="SUPFAM" id="SSF53335">
    <property type="entry name" value="S-adenosyl-L-methionine-dependent methyltransferases"/>
    <property type="match status" value="1"/>
</dbReference>
<dbReference type="RefSeq" id="WP_043524112.1">
    <property type="nucleotide sequence ID" value="NZ_BAABKU010000015.1"/>
</dbReference>
<accession>A0A0A6UQ70</accession>
<dbReference type="GO" id="GO:0032259">
    <property type="term" value="P:methylation"/>
    <property type="evidence" value="ECO:0007669"/>
    <property type="project" value="UniProtKB-KW"/>
</dbReference>
<sequence length="262" mass="27643">MSAAYSFDNDDPAAELRHDLLAGILDPFTFDRLGAAGDLTGLRCLEAGAGGGSVARWLAARAGPGGHVLATDVNPRHMPVDQGYVVRRHDLTTEPIPEPPWDLIHARLVLAHLPGRERILARLAEGLAPGGILLIEDWLSAYPGVVLAAPDAAASELVERYHRILVSRLLPANGADPAWAGRAHAAMLAAGLTGVTTEIRAGSWAGGTAGARLIAVNVAQVGAGLRATGFTDAELDRLTELAGDPRLVIRSHFTYSTMGRRR</sequence>
<keyword evidence="1" id="KW-0489">Methyltransferase</keyword>
<dbReference type="OrthoDB" id="3469983at2"/>
<comment type="caution">
    <text evidence="1">The sequence shown here is derived from an EMBL/GenBank/DDBJ whole genome shotgun (WGS) entry which is preliminary data.</text>
</comment>
<proteinExistence type="predicted"/>